<comment type="caution">
    <text evidence="3">The sequence shown here is derived from an EMBL/GenBank/DDBJ whole genome shotgun (WGS) entry which is preliminary data.</text>
</comment>
<dbReference type="AlphaFoldDB" id="A0A0C2Z0S0"/>
<evidence type="ECO:0000313" key="3">
    <source>
        <dbReference type="EMBL" id="KIM00501.1"/>
    </source>
</evidence>
<evidence type="ECO:0000256" key="2">
    <source>
        <dbReference type="SAM" id="SignalP"/>
    </source>
</evidence>
<evidence type="ECO:0000256" key="1">
    <source>
        <dbReference type="SAM" id="MobiDB-lite"/>
    </source>
</evidence>
<evidence type="ECO:0000313" key="4">
    <source>
        <dbReference type="Proteomes" id="UP000031971"/>
    </source>
</evidence>
<accession>A0A0C2Z0S0</accession>
<feature type="signal peptide" evidence="2">
    <location>
        <begin position="1"/>
        <end position="24"/>
    </location>
</feature>
<dbReference type="Proteomes" id="UP000031971">
    <property type="component" value="Unassembled WGS sequence"/>
</dbReference>
<keyword evidence="2" id="KW-0732">Signal</keyword>
<keyword evidence="4" id="KW-1185">Reference proteome</keyword>
<gene>
    <name evidence="3" type="ORF">CCC_01919</name>
</gene>
<organism evidence="3 4">
    <name type="scientific">Paramagnetospirillum magnetotacticum MS-1</name>
    <dbReference type="NCBI Taxonomy" id="272627"/>
    <lineage>
        <taxon>Bacteria</taxon>
        <taxon>Pseudomonadati</taxon>
        <taxon>Pseudomonadota</taxon>
        <taxon>Alphaproteobacteria</taxon>
        <taxon>Rhodospirillales</taxon>
        <taxon>Magnetospirillaceae</taxon>
        <taxon>Paramagnetospirillum</taxon>
    </lineage>
</organism>
<reference evidence="3 4" key="1">
    <citation type="submission" date="2015-01" db="EMBL/GenBank/DDBJ databases">
        <title>Genome Sequence of Magnetospirillum magnetotacticum Strain MS-1.</title>
        <authorList>
            <person name="Marinov G.K."/>
            <person name="Smalley M.D."/>
            <person name="DeSalvo G."/>
        </authorList>
    </citation>
    <scope>NUCLEOTIDE SEQUENCE [LARGE SCALE GENOMIC DNA]</scope>
    <source>
        <strain evidence="3 4">MS-1</strain>
    </source>
</reference>
<proteinExistence type="predicted"/>
<feature type="region of interest" description="Disordered" evidence="1">
    <location>
        <begin position="49"/>
        <end position="91"/>
    </location>
</feature>
<feature type="chain" id="PRO_5002159960" evidence="2">
    <location>
        <begin position="25"/>
        <end position="91"/>
    </location>
</feature>
<dbReference type="OrthoDB" id="7362632at2"/>
<dbReference type="EMBL" id="JXSL01000010">
    <property type="protein sequence ID" value="KIM00501.1"/>
    <property type="molecule type" value="Genomic_DNA"/>
</dbReference>
<dbReference type="RefSeq" id="WP_009867594.1">
    <property type="nucleotide sequence ID" value="NZ_JXSL01000010.1"/>
</dbReference>
<sequence length="91" mass="9458">MKTILKTLAAVTALAVVASYAAQAADEPTPQSWGPGWRHEQMIKAQADGTFIPGQGPGFGRGRMAAAIGPDGKIDPAKLPADCPMRQSLAK</sequence>
<protein>
    <submittedName>
        <fullName evidence="3">Uncharacterized protein</fullName>
    </submittedName>
</protein>
<name>A0A0C2Z0S0_PARME</name>